<dbReference type="PANTHER" id="PTHR46224">
    <property type="entry name" value="ANKYRIN REPEAT FAMILY PROTEIN"/>
    <property type="match status" value="1"/>
</dbReference>
<keyword evidence="4" id="KW-1185">Reference proteome</keyword>
<keyword evidence="2" id="KW-0812">Transmembrane</keyword>
<keyword evidence="2" id="KW-0472">Membrane</keyword>
<dbReference type="RefSeq" id="WP_019941024.1">
    <property type="nucleotide sequence ID" value="NZ_BMLI01000002.1"/>
</dbReference>
<gene>
    <name evidence="3" type="ORF">GCM10010967_44080</name>
</gene>
<protein>
    <recommendedName>
        <fullName evidence="5">Ankyrin repeat protein</fullName>
    </recommendedName>
</protein>
<dbReference type="EMBL" id="BMLI01000002">
    <property type="protein sequence ID" value="GGN04338.1"/>
    <property type="molecule type" value="Genomic_DNA"/>
</dbReference>
<proteinExistence type="predicted"/>
<dbReference type="InterPro" id="IPR051616">
    <property type="entry name" value="Cul2-RING_E3_ligase_SR"/>
</dbReference>
<evidence type="ECO:0000313" key="4">
    <source>
        <dbReference type="Proteomes" id="UP000632339"/>
    </source>
</evidence>
<dbReference type="InterPro" id="IPR002110">
    <property type="entry name" value="Ankyrin_rpt"/>
</dbReference>
<dbReference type="SUPFAM" id="SSF48403">
    <property type="entry name" value="Ankyrin repeat"/>
    <property type="match status" value="1"/>
</dbReference>
<evidence type="ECO:0000256" key="2">
    <source>
        <dbReference type="SAM" id="Phobius"/>
    </source>
</evidence>
<feature type="repeat" description="ANK" evidence="1">
    <location>
        <begin position="184"/>
        <end position="216"/>
    </location>
</feature>
<keyword evidence="1" id="KW-0040">ANK repeat</keyword>
<accession>A0ABQ2IA65</accession>
<organism evidence="3 4">
    <name type="scientific">Dyadobacter beijingensis</name>
    <dbReference type="NCBI Taxonomy" id="365489"/>
    <lineage>
        <taxon>Bacteria</taxon>
        <taxon>Pseudomonadati</taxon>
        <taxon>Bacteroidota</taxon>
        <taxon>Cytophagia</taxon>
        <taxon>Cytophagales</taxon>
        <taxon>Spirosomataceae</taxon>
        <taxon>Dyadobacter</taxon>
    </lineage>
</organism>
<sequence>MKTITLISWCLLGLYTAILIGLLLFARSGSSDDRMASGYVIMLFIPLGILAAINLLPFQFTRIMVLVLSIAPAVMAIFMLAASPIVNNIRQGFWAQEDAALADGSYYFKDEAQRKLAAHIAVLDNASLRADLLQPFAGINKAGREQTTLLDFAAKQGLQADPAKLIECFEILVKNGAKVDNGDPAHTPTHFRVLDYDPSVLKWLLDHGADANAHEAGTGTPVLFPAIHRDRSDSTKTDKVRLLLEHGADPNVIPPQVDELVIVTSMLMSAADAEAWDICNAMLDHGADPFYKTQSGWDIFQDVAYQSKQFKSWGQTPPENFSVLAARLAAIRANGSKNTPR</sequence>
<reference evidence="4" key="1">
    <citation type="journal article" date="2019" name="Int. J. Syst. Evol. Microbiol.">
        <title>The Global Catalogue of Microorganisms (GCM) 10K type strain sequencing project: providing services to taxonomists for standard genome sequencing and annotation.</title>
        <authorList>
            <consortium name="The Broad Institute Genomics Platform"/>
            <consortium name="The Broad Institute Genome Sequencing Center for Infectious Disease"/>
            <person name="Wu L."/>
            <person name="Ma J."/>
        </authorList>
    </citation>
    <scope>NUCLEOTIDE SEQUENCE [LARGE SCALE GENOMIC DNA]</scope>
    <source>
        <strain evidence="4">CGMCC 1.6375</strain>
    </source>
</reference>
<name>A0ABQ2IA65_9BACT</name>
<dbReference type="Proteomes" id="UP000632339">
    <property type="component" value="Unassembled WGS sequence"/>
</dbReference>
<keyword evidence="2" id="KW-1133">Transmembrane helix</keyword>
<evidence type="ECO:0000256" key="1">
    <source>
        <dbReference type="PROSITE-ProRule" id="PRU00023"/>
    </source>
</evidence>
<feature type="transmembrane region" description="Helical" evidence="2">
    <location>
        <begin position="38"/>
        <end position="57"/>
    </location>
</feature>
<dbReference type="InterPro" id="IPR036770">
    <property type="entry name" value="Ankyrin_rpt-contain_sf"/>
</dbReference>
<comment type="caution">
    <text evidence="3">The sequence shown here is derived from an EMBL/GenBank/DDBJ whole genome shotgun (WGS) entry which is preliminary data.</text>
</comment>
<feature type="transmembrane region" description="Helical" evidence="2">
    <location>
        <begin position="63"/>
        <end position="82"/>
    </location>
</feature>
<dbReference type="PROSITE" id="PS50088">
    <property type="entry name" value="ANK_REPEAT"/>
    <property type="match status" value="1"/>
</dbReference>
<evidence type="ECO:0008006" key="5">
    <source>
        <dbReference type="Google" id="ProtNLM"/>
    </source>
</evidence>
<feature type="transmembrane region" description="Helical" evidence="2">
    <location>
        <begin position="6"/>
        <end position="26"/>
    </location>
</feature>
<evidence type="ECO:0000313" key="3">
    <source>
        <dbReference type="EMBL" id="GGN04338.1"/>
    </source>
</evidence>
<dbReference type="Gene3D" id="1.25.40.20">
    <property type="entry name" value="Ankyrin repeat-containing domain"/>
    <property type="match status" value="1"/>
</dbReference>